<dbReference type="SMART" id="SM00342">
    <property type="entry name" value="HTH_ARAC"/>
    <property type="match status" value="1"/>
</dbReference>
<protein>
    <submittedName>
        <fullName evidence="5">Helix-turn-helix domain-containing protein</fullName>
    </submittedName>
</protein>
<dbReference type="InterPro" id="IPR035418">
    <property type="entry name" value="AraC-bd_2"/>
</dbReference>
<dbReference type="AlphaFoldDB" id="A0A5C8PV65"/>
<evidence type="ECO:0000313" key="5">
    <source>
        <dbReference type="EMBL" id="TXL81905.1"/>
    </source>
</evidence>
<dbReference type="Pfam" id="PF14525">
    <property type="entry name" value="AraC_binding_2"/>
    <property type="match status" value="1"/>
</dbReference>
<keyword evidence="2" id="KW-0238">DNA-binding</keyword>
<dbReference type="Pfam" id="PF12833">
    <property type="entry name" value="HTH_18"/>
    <property type="match status" value="1"/>
</dbReference>
<dbReference type="InterPro" id="IPR009057">
    <property type="entry name" value="Homeodomain-like_sf"/>
</dbReference>
<dbReference type="PANTHER" id="PTHR46796">
    <property type="entry name" value="HTH-TYPE TRANSCRIPTIONAL ACTIVATOR RHAS-RELATED"/>
    <property type="match status" value="1"/>
</dbReference>
<evidence type="ECO:0000256" key="1">
    <source>
        <dbReference type="ARBA" id="ARBA00023015"/>
    </source>
</evidence>
<dbReference type="PROSITE" id="PS01124">
    <property type="entry name" value="HTH_ARAC_FAMILY_2"/>
    <property type="match status" value="1"/>
</dbReference>
<keyword evidence="6" id="KW-1185">Reference proteome</keyword>
<evidence type="ECO:0000256" key="2">
    <source>
        <dbReference type="ARBA" id="ARBA00023125"/>
    </source>
</evidence>
<proteinExistence type="predicted"/>
<dbReference type="InterPro" id="IPR018062">
    <property type="entry name" value="HTH_AraC-typ_CS"/>
</dbReference>
<dbReference type="GO" id="GO:0043565">
    <property type="term" value="F:sequence-specific DNA binding"/>
    <property type="evidence" value="ECO:0007669"/>
    <property type="project" value="InterPro"/>
</dbReference>
<feature type="domain" description="HTH araC/xylS-type" evidence="4">
    <location>
        <begin position="228"/>
        <end position="328"/>
    </location>
</feature>
<dbReference type="InterPro" id="IPR018060">
    <property type="entry name" value="HTH_AraC"/>
</dbReference>
<evidence type="ECO:0000313" key="6">
    <source>
        <dbReference type="Proteomes" id="UP000321638"/>
    </source>
</evidence>
<dbReference type="InterPro" id="IPR050204">
    <property type="entry name" value="AraC_XylS_family_regulators"/>
</dbReference>
<evidence type="ECO:0000256" key="3">
    <source>
        <dbReference type="ARBA" id="ARBA00023163"/>
    </source>
</evidence>
<dbReference type="GO" id="GO:0003700">
    <property type="term" value="F:DNA-binding transcription factor activity"/>
    <property type="evidence" value="ECO:0007669"/>
    <property type="project" value="InterPro"/>
</dbReference>
<reference evidence="5 6" key="1">
    <citation type="submission" date="2019-06" db="EMBL/GenBank/DDBJ databases">
        <title>New taxonomy in bacterial strain CC-CFT640, isolated from vineyard.</title>
        <authorList>
            <person name="Lin S.-Y."/>
            <person name="Tsai C.-F."/>
            <person name="Young C.-C."/>
        </authorList>
    </citation>
    <scope>NUCLEOTIDE SEQUENCE [LARGE SCALE GENOMIC DNA]</scope>
    <source>
        <strain evidence="5 6">CC-CFT640</strain>
    </source>
</reference>
<keyword evidence="3" id="KW-0804">Transcription</keyword>
<dbReference type="OrthoDB" id="9802263at2"/>
<keyword evidence="1" id="KW-0805">Transcription regulation</keyword>
<dbReference type="PANTHER" id="PTHR46796:SF12">
    <property type="entry name" value="HTH-TYPE DNA-BINDING TRANSCRIPTIONAL ACTIVATOR EUTR"/>
    <property type="match status" value="1"/>
</dbReference>
<dbReference type="SUPFAM" id="SSF46689">
    <property type="entry name" value="Homeodomain-like"/>
    <property type="match status" value="2"/>
</dbReference>
<dbReference type="EMBL" id="VDUZ01000002">
    <property type="protein sequence ID" value="TXL81905.1"/>
    <property type="molecule type" value="Genomic_DNA"/>
</dbReference>
<name>A0A5C8PV65_9HYPH</name>
<gene>
    <name evidence="5" type="ORF">FHP25_02230</name>
</gene>
<organism evidence="5 6">
    <name type="scientific">Vineibacter terrae</name>
    <dbReference type="NCBI Taxonomy" id="2586908"/>
    <lineage>
        <taxon>Bacteria</taxon>
        <taxon>Pseudomonadati</taxon>
        <taxon>Pseudomonadota</taxon>
        <taxon>Alphaproteobacteria</taxon>
        <taxon>Hyphomicrobiales</taxon>
        <taxon>Vineibacter</taxon>
    </lineage>
</organism>
<sequence length="330" mass="36545">MTRFAHHLPLARHCVFESTAADEIQAFLARKRYDLRVGGAWLGGSLEARINAVYLPNMYIGALAYGRPVEISSQPDRADYAVQIPLAGAFEARTGNISHSIGRRHVAVGSPGRDQTIRSEPDCARLTISIGRDALVRQLSALIDDTVNEAPVFATAMTLDDPYVANVVSLVRWAVAELDRSPSLLHNQLAAAQFEQFFVTALLLVQDSSCRRRLEAPPGAGICVRSVKRAVDYIEAHAALPLTMADLVAVSGAAGRTLFKHFRMSKGTSPMAYLRMVRLQKAREEMLRRDGADTVTEIALRWGFDHLGRFGAEYRRRYGETPSATLRRRR</sequence>
<dbReference type="Proteomes" id="UP000321638">
    <property type="component" value="Unassembled WGS sequence"/>
</dbReference>
<dbReference type="RefSeq" id="WP_147845261.1">
    <property type="nucleotide sequence ID" value="NZ_VDUZ01000002.1"/>
</dbReference>
<accession>A0A5C8PV65</accession>
<dbReference type="Gene3D" id="1.10.10.60">
    <property type="entry name" value="Homeodomain-like"/>
    <property type="match status" value="1"/>
</dbReference>
<dbReference type="PROSITE" id="PS00041">
    <property type="entry name" value="HTH_ARAC_FAMILY_1"/>
    <property type="match status" value="1"/>
</dbReference>
<evidence type="ECO:0000259" key="4">
    <source>
        <dbReference type="PROSITE" id="PS01124"/>
    </source>
</evidence>
<comment type="caution">
    <text evidence="5">The sequence shown here is derived from an EMBL/GenBank/DDBJ whole genome shotgun (WGS) entry which is preliminary data.</text>
</comment>